<accession>A0A377X7X2</accession>
<name>A0A377X7X2_KLEPN</name>
<dbReference type="EMBL" id="UGLH01000004">
    <property type="protein sequence ID" value="STT72663.1"/>
    <property type="molecule type" value="Genomic_DNA"/>
</dbReference>
<dbReference type="Proteomes" id="UP000254340">
    <property type="component" value="Unassembled WGS sequence"/>
</dbReference>
<proteinExistence type="predicted"/>
<protein>
    <submittedName>
        <fullName evidence="1">3-(3-hydroxyphenyl)propionate hydroxylase</fullName>
        <ecNumber evidence="1">1.14.13.127</ecNumber>
    </submittedName>
</protein>
<keyword evidence="1" id="KW-0560">Oxidoreductase</keyword>
<dbReference type="EC" id="1.14.13.127" evidence="1"/>
<evidence type="ECO:0000313" key="1">
    <source>
        <dbReference type="EMBL" id="STT72663.1"/>
    </source>
</evidence>
<gene>
    <name evidence="1" type="primary">mhpA_2</name>
    <name evidence="1" type="ORF">NCTC5047_00347</name>
</gene>
<dbReference type="GO" id="GO:0008688">
    <property type="term" value="F:3-(3-hydroxyphenyl)propionate hydroxylase activity"/>
    <property type="evidence" value="ECO:0007669"/>
    <property type="project" value="UniProtKB-EC"/>
</dbReference>
<reference evidence="1 2" key="1">
    <citation type="submission" date="2018-06" db="EMBL/GenBank/DDBJ databases">
        <authorList>
            <consortium name="Pathogen Informatics"/>
            <person name="Doyle S."/>
        </authorList>
    </citation>
    <scope>NUCLEOTIDE SEQUENCE [LARGE SCALE GENOMIC DNA]</scope>
    <source>
        <strain evidence="1 2">NCTC5047</strain>
    </source>
</reference>
<sequence length="137" mass="14966">MFIQPQVTLESGESVLLDEVIGANFAIIGWGCNPQWGLDAGQIARWRAIGVRFIQVVPEVQIHREQDNAPGTLRVGDRQNRLKSWFAQHNTAIAVVRPDRFVAALAIPQTLGAQLTALAEKMTLATGDTAHAEEKVA</sequence>
<evidence type="ECO:0000313" key="2">
    <source>
        <dbReference type="Proteomes" id="UP000254340"/>
    </source>
</evidence>
<dbReference type="AlphaFoldDB" id="A0A377X7X2"/>
<organism evidence="1 2">
    <name type="scientific">Klebsiella pneumoniae</name>
    <dbReference type="NCBI Taxonomy" id="573"/>
    <lineage>
        <taxon>Bacteria</taxon>
        <taxon>Pseudomonadati</taxon>
        <taxon>Pseudomonadota</taxon>
        <taxon>Gammaproteobacteria</taxon>
        <taxon>Enterobacterales</taxon>
        <taxon>Enterobacteriaceae</taxon>
        <taxon>Klebsiella/Raoultella group</taxon>
        <taxon>Klebsiella</taxon>
        <taxon>Klebsiella pneumoniae complex</taxon>
    </lineage>
</organism>